<evidence type="ECO:0000259" key="1">
    <source>
        <dbReference type="Pfam" id="PF00535"/>
    </source>
</evidence>
<evidence type="ECO:0000313" key="3">
    <source>
        <dbReference type="Proteomes" id="UP000266172"/>
    </source>
</evidence>
<keyword evidence="2" id="KW-0808">Transferase</keyword>
<dbReference type="InterPro" id="IPR001173">
    <property type="entry name" value="Glyco_trans_2-like"/>
</dbReference>
<dbReference type="CDD" id="cd00761">
    <property type="entry name" value="Glyco_tranf_GTA_type"/>
    <property type="match status" value="1"/>
</dbReference>
<dbReference type="RefSeq" id="WP_118098261.1">
    <property type="nucleotide sequence ID" value="NZ_QRVL01000018.1"/>
</dbReference>
<name>A0A395V440_9FIRM</name>
<accession>A0A395V440</accession>
<dbReference type="AlphaFoldDB" id="A0A395V440"/>
<dbReference type="Gene3D" id="3.90.550.10">
    <property type="entry name" value="Spore Coat Polysaccharide Biosynthesis Protein SpsA, Chain A"/>
    <property type="match status" value="1"/>
</dbReference>
<dbReference type="Pfam" id="PF00535">
    <property type="entry name" value="Glycos_transf_2"/>
    <property type="match status" value="1"/>
</dbReference>
<dbReference type="PANTHER" id="PTHR22916">
    <property type="entry name" value="GLYCOSYLTRANSFERASE"/>
    <property type="match status" value="1"/>
</dbReference>
<comment type="caution">
    <text evidence="2">The sequence shown here is derived from an EMBL/GenBank/DDBJ whole genome shotgun (WGS) entry which is preliminary data.</text>
</comment>
<protein>
    <submittedName>
        <fullName evidence="2">Glycosyltransferase family 2 protein</fullName>
    </submittedName>
</protein>
<dbReference type="Proteomes" id="UP000266172">
    <property type="component" value="Unassembled WGS sequence"/>
</dbReference>
<dbReference type="GO" id="GO:0016740">
    <property type="term" value="F:transferase activity"/>
    <property type="evidence" value="ECO:0007669"/>
    <property type="project" value="UniProtKB-KW"/>
</dbReference>
<sequence length="398" mass="46985">MSKCVTVYTQAYNVENYIEQCIKSVLSQTFEDFEWILVENGSTDKTREIIRKYAALDERIKPDYFDVNQDGFTNYYIAEKADGRYIVKIDSDDWIEPEYLEKLIAPFEDPDVDISICGAVNYEEETGRETPHEYGELDGVYSKSDIEKQFIEMRSYMGTYWGKMFRREIFCSILPDMKEIGEKLKKGDNFGGDVAFALCYLGECKKLAFVNERMYHYRIHNNSYATRTIGTNRVFSCLALRETEHHFLHKVNAYTEQNVIMVDLLFWQNIEQLFKNIIRADWDTDQKIKTISEVCANKDLQLLRKEAYNSKVRTILMGDIAWCYMNAGNSKYLKNVLMLLEPDIFDSISNETYEWMRENQILMSYIIMGEFDNAKRYMEEITTGNNVDYIRELQQRMH</sequence>
<evidence type="ECO:0000313" key="2">
    <source>
        <dbReference type="EMBL" id="RGS37160.1"/>
    </source>
</evidence>
<proteinExistence type="predicted"/>
<reference evidence="2 3" key="1">
    <citation type="submission" date="2018-08" db="EMBL/GenBank/DDBJ databases">
        <title>A genome reference for cultivated species of the human gut microbiota.</title>
        <authorList>
            <person name="Zou Y."/>
            <person name="Xue W."/>
            <person name="Luo G."/>
        </authorList>
    </citation>
    <scope>NUCLEOTIDE SEQUENCE [LARGE SCALE GENOMIC DNA]</scope>
    <source>
        <strain evidence="2 3">AF22-12AC</strain>
    </source>
</reference>
<feature type="domain" description="Glycosyltransferase 2-like" evidence="1">
    <location>
        <begin position="7"/>
        <end position="170"/>
    </location>
</feature>
<dbReference type="InterPro" id="IPR029044">
    <property type="entry name" value="Nucleotide-diphossugar_trans"/>
</dbReference>
<dbReference type="SUPFAM" id="SSF53448">
    <property type="entry name" value="Nucleotide-diphospho-sugar transferases"/>
    <property type="match status" value="1"/>
</dbReference>
<organism evidence="2 3">
    <name type="scientific">Roseburia hominis</name>
    <dbReference type="NCBI Taxonomy" id="301301"/>
    <lineage>
        <taxon>Bacteria</taxon>
        <taxon>Bacillati</taxon>
        <taxon>Bacillota</taxon>
        <taxon>Clostridia</taxon>
        <taxon>Lachnospirales</taxon>
        <taxon>Lachnospiraceae</taxon>
        <taxon>Roseburia</taxon>
    </lineage>
</organism>
<dbReference type="EMBL" id="QRVL01000018">
    <property type="protein sequence ID" value="RGS37160.1"/>
    <property type="molecule type" value="Genomic_DNA"/>
</dbReference>
<gene>
    <name evidence="2" type="ORF">DWX93_14835</name>
</gene>